<evidence type="ECO:0000259" key="3">
    <source>
        <dbReference type="PROSITE" id="PS50404"/>
    </source>
</evidence>
<dbReference type="InterPro" id="IPR010987">
    <property type="entry name" value="Glutathione-S-Trfase_C-like"/>
</dbReference>
<evidence type="ECO:0000256" key="2">
    <source>
        <dbReference type="RuleBase" id="RU003494"/>
    </source>
</evidence>
<dbReference type="GO" id="GO:0005737">
    <property type="term" value="C:cytoplasm"/>
    <property type="evidence" value="ECO:0007669"/>
    <property type="project" value="TreeGrafter"/>
</dbReference>
<organism evidence="5 6">
    <name type="scientific">Podospora didyma</name>
    <dbReference type="NCBI Taxonomy" id="330526"/>
    <lineage>
        <taxon>Eukaryota</taxon>
        <taxon>Fungi</taxon>
        <taxon>Dikarya</taxon>
        <taxon>Ascomycota</taxon>
        <taxon>Pezizomycotina</taxon>
        <taxon>Sordariomycetes</taxon>
        <taxon>Sordariomycetidae</taxon>
        <taxon>Sordariales</taxon>
        <taxon>Podosporaceae</taxon>
        <taxon>Podospora</taxon>
    </lineage>
</organism>
<dbReference type="Proteomes" id="UP001285441">
    <property type="component" value="Unassembled WGS sequence"/>
</dbReference>
<protein>
    <submittedName>
        <fullName evidence="5">Glutathione S-transferase</fullName>
    </submittedName>
</protein>
<dbReference type="SFLD" id="SFLDG00358">
    <property type="entry name" value="Main_(cytGST)"/>
    <property type="match status" value="1"/>
</dbReference>
<dbReference type="PROSITE" id="PS50405">
    <property type="entry name" value="GST_CTER"/>
    <property type="match status" value="1"/>
</dbReference>
<comment type="caution">
    <text evidence="5">The sequence shown here is derived from an EMBL/GenBank/DDBJ whole genome shotgun (WGS) entry which is preliminary data.</text>
</comment>
<gene>
    <name evidence="5" type="ORF">B0H63DRAFT_486046</name>
</gene>
<keyword evidence="6" id="KW-1185">Reference proteome</keyword>
<dbReference type="InterPro" id="IPR036249">
    <property type="entry name" value="Thioredoxin-like_sf"/>
</dbReference>
<dbReference type="Pfam" id="PF00043">
    <property type="entry name" value="GST_C"/>
    <property type="match status" value="1"/>
</dbReference>
<reference evidence="5" key="2">
    <citation type="submission" date="2023-06" db="EMBL/GenBank/DDBJ databases">
        <authorList>
            <consortium name="Lawrence Berkeley National Laboratory"/>
            <person name="Haridas S."/>
            <person name="Hensen N."/>
            <person name="Bonometti L."/>
            <person name="Westerberg I."/>
            <person name="Brannstrom I.O."/>
            <person name="Guillou S."/>
            <person name="Cros-Aarteil S."/>
            <person name="Calhoun S."/>
            <person name="Kuo A."/>
            <person name="Mondo S."/>
            <person name="Pangilinan J."/>
            <person name="Riley R."/>
            <person name="LaButti K."/>
            <person name="Andreopoulos B."/>
            <person name="Lipzen A."/>
            <person name="Chen C."/>
            <person name="Yanf M."/>
            <person name="Daum C."/>
            <person name="Ng V."/>
            <person name="Clum A."/>
            <person name="Steindorff A."/>
            <person name="Ohm R."/>
            <person name="Martin F."/>
            <person name="Silar P."/>
            <person name="Natvig D."/>
            <person name="Lalanne C."/>
            <person name="Gautier V."/>
            <person name="Ament-velasquez S.L."/>
            <person name="Kruys A."/>
            <person name="Hutchinson M.I."/>
            <person name="Powell A.J."/>
            <person name="Barry K."/>
            <person name="Miller A.N."/>
            <person name="Grigoriev I.V."/>
            <person name="Debuchy R."/>
            <person name="Gladieux P."/>
            <person name="Thoren M.H."/>
            <person name="Johannesson H."/>
        </authorList>
    </citation>
    <scope>NUCLEOTIDE SEQUENCE</scope>
    <source>
        <strain evidence="5">CBS 232.78</strain>
    </source>
</reference>
<dbReference type="EMBL" id="JAULSW010000009">
    <property type="protein sequence ID" value="KAK3370061.1"/>
    <property type="molecule type" value="Genomic_DNA"/>
</dbReference>
<reference evidence="5" key="1">
    <citation type="journal article" date="2023" name="Mol. Phylogenet. Evol.">
        <title>Genome-scale phylogeny and comparative genomics of the fungal order Sordariales.</title>
        <authorList>
            <person name="Hensen N."/>
            <person name="Bonometti L."/>
            <person name="Westerberg I."/>
            <person name="Brannstrom I.O."/>
            <person name="Guillou S."/>
            <person name="Cros-Aarteil S."/>
            <person name="Calhoun S."/>
            <person name="Haridas S."/>
            <person name="Kuo A."/>
            <person name="Mondo S."/>
            <person name="Pangilinan J."/>
            <person name="Riley R."/>
            <person name="LaButti K."/>
            <person name="Andreopoulos B."/>
            <person name="Lipzen A."/>
            <person name="Chen C."/>
            <person name="Yan M."/>
            <person name="Daum C."/>
            <person name="Ng V."/>
            <person name="Clum A."/>
            <person name="Steindorff A."/>
            <person name="Ohm R.A."/>
            <person name="Martin F."/>
            <person name="Silar P."/>
            <person name="Natvig D.O."/>
            <person name="Lalanne C."/>
            <person name="Gautier V."/>
            <person name="Ament-Velasquez S.L."/>
            <person name="Kruys A."/>
            <person name="Hutchinson M.I."/>
            <person name="Powell A.J."/>
            <person name="Barry K."/>
            <person name="Miller A.N."/>
            <person name="Grigoriev I.V."/>
            <person name="Debuchy R."/>
            <person name="Gladieux P."/>
            <person name="Hiltunen Thoren M."/>
            <person name="Johannesson H."/>
        </authorList>
    </citation>
    <scope>NUCLEOTIDE SEQUENCE</scope>
    <source>
        <strain evidence="5">CBS 232.78</strain>
    </source>
</reference>
<dbReference type="InterPro" id="IPR004045">
    <property type="entry name" value="Glutathione_S-Trfase_N"/>
</dbReference>
<evidence type="ECO:0000259" key="4">
    <source>
        <dbReference type="PROSITE" id="PS50405"/>
    </source>
</evidence>
<dbReference type="SFLD" id="SFLDS00019">
    <property type="entry name" value="Glutathione_Transferase_(cytos"/>
    <property type="match status" value="1"/>
</dbReference>
<dbReference type="FunFam" id="3.40.30.10:FF:000142">
    <property type="entry name" value="Elongation factor 1 gamma"/>
    <property type="match status" value="1"/>
</dbReference>
<comment type="similarity">
    <text evidence="1 2">Belongs to the GST superfamily.</text>
</comment>
<dbReference type="Pfam" id="PF02798">
    <property type="entry name" value="GST_N"/>
    <property type="match status" value="1"/>
</dbReference>
<sequence>MAFGTLYTHNPTPRGFAIQAIAKTNGLDLDIVYAEKENKENYEKLLEYNPLGQVPVFVGADGFVLTEAIAIALFVTTQNKETPLLGTSRLDHLQVLKWLSFANSELLPNLGGVILPLMHRPQVIRHNADDCLREFHNDCRVLEKHLSTDNKKYLVAEQLTLADLFTVGTLVYAVKVFHPVLKVEYPRLMEWFTRVYEEPMFKEVVGELELFDVPFPELPEHEK</sequence>
<dbReference type="CDD" id="cd03044">
    <property type="entry name" value="GST_N_EF1Bgamma"/>
    <property type="match status" value="1"/>
</dbReference>
<accession>A0AAE0N432</accession>
<dbReference type="AlphaFoldDB" id="A0AAE0N432"/>
<dbReference type="Gene3D" id="3.40.30.10">
    <property type="entry name" value="Glutaredoxin"/>
    <property type="match status" value="1"/>
</dbReference>
<dbReference type="PANTHER" id="PTHR43986">
    <property type="entry name" value="ELONGATION FACTOR 1-GAMMA"/>
    <property type="match status" value="1"/>
</dbReference>
<dbReference type="InterPro" id="IPR036282">
    <property type="entry name" value="Glutathione-S-Trfase_C_sf"/>
</dbReference>
<feature type="domain" description="GST C-terminal" evidence="4">
    <location>
        <begin position="88"/>
        <end position="215"/>
    </location>
</feature>
<feature type="domain" description="GST N-terminal" evidence="3">
    <location>
        <begin position="2"/>
        <end position="83"/>
    </location>
</feature>
<evidence type="ECO:0000256" key="1">
    <source>
        <dbReference type="ARBA" id="ARBA00007409"/>
    </source>
</evidence>
<dbReference type="InterPro" id="IPR040079">
    <property type="entry name" value="Glutathione_S-Trfase"/>
</dbReference>
<dbReference type="GO" id="GO:0005634">
    <property type="term" value="C:nucleus"/>
    <property type="evidence" value="ECO:0007669"/>
    <property type="project" value="TreeGrafter"/>
</dbReference>
<evidence type="ECO:0000313" key="6">
    <source>
        <dbReference type="Proteomes" id="UP001285441"/>
    </source>
</evidence>
<name>A0AAE0N432_9PEZI</name>
<dbReference type="SUPFAM" id="SSF47616">
    <property type="entry name" value="GST C-terminal domain-like"/>
    <property type="match status" value="1"/>
</dbReference>
<dbReference type="SUPFAM" id="SSF52833">
    <property type="entry name" value="Thioredoxin-like"/>
    <property type="match status" value="1"/>
</dbReference>
<dbReference type="InterPro" id="IPR004046">
    <property type="entry name" value="GST_C"/>
</dbReference>
<dbReference type="Gene3D" id="1.20.1050.10">
    <property type="match status" value="1"/>
</dbReference>
<proteinExistence type="inferred from homology"/>
<dbReference type="PROSITE" id="PS50404">
    <property type="entry name" value="GST_NTER"/>
    <property type="match status" value="1"/>
</dbReference>
<dbReference type="InterPro" id="IPR050802">
    <property type="entry name" value="EF-GSTs"/>
</dbReference>
<evidence type="ECO:0000313" key="5">
    <source>
        <dbReference type="EMBL" id="KAK3370061.1"/>
    </source>
</evidence>
<dbReference type="PANTHER" id="PTHR43986:SF1">
    <property type="entry name" value="ELONGATION FACTOR 1-GAMMA"/>
    <property type="match status" value="1"/>
</dbReference>